<reference evidence="9 10" key="1">
    <citation type="journal article" date="2015" name="Sci. Rep.">
        <title>Genome of the facultative scuticociliatosis pathogen Pseudocohnilembus persalinus provides insight into its virulence through horizontal gene transfer.</title>
        <authorList>
            <person name="Xiong J."/>
            <person name="Wang G."/>
            <person name="Cheng J."/>
            <person name="Tian M."/>
            <person name="Pan X."/>
            <person name="Warren A."/>
            <person name="Jiang C."/>
            <person name="Yuan D."/>
            <person name="Miao W."/>
        </authorList>
    </citation>
    <scope>NUCLEOTIDE SEQUENCE [LARGE SCALE GENOMIC DNA]</scope>
    <source>
        <strain evidence="9">36N120E</strain>
    </source>
</reference>
<comment type="cofactor">
    <cofactor evidence="1">
        <name>Mn(2+)</name>
        <dbReference type="ChEBI" id="CHEBI:29035"/>
    </cofactor>
</comment>
<proteinExistence type="predicted"/>
<dbReference type="GO" id="GO:0005739">
    <property type="term" value="C:mitochondrion"/>
    <property type="evidence" value="ECO:0007669"/>
    <property type="project" value="TreeGrafter"/>
</dbReference>
<dbReference type="PANTHER" id="PTHR12318">
    <property type="entry name" value="TESTOSTERONE-REGULATED PROTEIN RP2"/>
    <property type="match status" value="1"/>
</dbReference>
<dbReference type="InterPro" id="IPR039121">
    <property type="entry name" value="NUDT19"/>
</dbReference>
<evidence type="ECO:0000256" key="1">
    <source>
        <dbReference type="ARBA" id="ARBA00001936"/>
    </source>
</evidence>
<dbReference type="Gene3D" id="3.90.79.10">
    <property type="entry name" value="Nucleoside Triphosphate Pyrophosphohydrolase"/>
    <property type="match status" value="1"/>
</dbReference>
<dbReference type="GO" id="GO:0016818">
    <property type="term" value="F:hydrolase activity, acting on acid anhydrides, in phosphorus-containing anhydrides"/>
    <property type="evidence" value="ECO:0007669"/>
    <property type="project" value="InterPro"/>
</dbReference>
<dbReference type="GO" id="GO:0046872">
    <property type="term" value="F:metal ion binding"/>
    <property type="evidence" value="ECO:0007669"/>
    <property type="project" value="UniProtKB-KW"/>
</dbReference>
<evidence type="ECO:0000256" key="6">
    <source>
        <dbReference type="ARBA" id="ARBA00023211"/>
    </source>
</evidence>
<gene>
    <name evidence="9" type="ORF">PPERSA_09602</name>
</gene>
<dbReference type="InterPro" id="IPR015797">
    <property type="entry name" value="NUDIX_hydrolase-like_dom_sf"/>
</dbReference>
<dbReference type="EMBL" id="LDAU01000180">
    <property type="protein sequence ID" value="KRX00996.1"/>
    <property type="molecule type" value="Genomic_DNA"/>
</dbReference>
<evidence type="ECO:0000256" key="3">
    <source>
        <dbReference type="ARBA" id="ARBA00022723"/>
    </source>
</evidence>
<name>A0A0V0QFM4_PSEPJ</name>
<keyword evidence="4 9" id="KW-0378">Hydrolase</keyword>
<evidence type="ECO:0000259" key="8">
    <source>
        <dbReference type="PROSITE" id="PS51462"/>
    </source>
</evidence>
<dbReference type="Proteomes" id="UP000054937">
    <property type="component" value="Unassembled WGS sequence"/>
</dbReference>
<keyword evidence="10" id="KW-1185">Reference proteome</keyword>
<dbReference type="InterPro" id="IPR000086">
    <property type="entry name" value="NUDIX_hydrolase_dom"/>
</dbReference>
<comment type="cofactor">
    <cofactor evidence="2">
        <name>Mg(2+)</name>
        <dbReference type="ChEBI" id="CHEBI:18420"/>
    </cofactor>
</comment>
<organism evidence="9 10">
    <name type="scientific">Pseudocohnilembus persalinus</name>
    <name type="common">Ciliate</name>
    <dbReference type="NCBI Taxonomy" id="266149"/>
    <lineage>
        <taxon>Eukaryota</taxon>
        <taxon>Sar</taxon>
        <taxon>Alveolata</taxon>
        <taxon>Ciliophora</taxon>
        <taxon>Intramacronucleata</taxon>
        <taxon>Oligohymenophorea</taxon>
        <taxon>Scuticociliatia</taxon>
        <taxon>Philasterida</taxon>
        <taxon>Pseudocohnilembidae</taxon>
        <taxon>Pseudocohnilembus</taxon>
    </lineage>
</organism>
<protein>
    <submittedName>
        <fullName evidence="9">NUDIX hydrolase domain protein</fullName>
    </submittedName>
</protein>
<evidence type="ECO:0000313" key="9">
    <source>
        <dbReference type="EMBL" id="KRX00996.1"/>
    </source>
</evidence>
<dbReference type="PANTHER" id="PTHR12318:SF0">
    <property type="entry name" value="ACYL-COENZYME A DIPHOSPHATASE NUDT19"/>
    <property type="match status" value="1"/>
</dbReference>
<dbReference type="InParanoid" id="A0A0V0QFM4"/>
<evidence type="ECO:0000256" key="2">
    <source>
        <dbReference type="ARBA" id="ARBA00001946"/>
    </source>
</evidence>
<evidence type="ECO:0000256" key="7">
    <source>
        <dbReference type="SAM" id="Coils"/>
    </source>
</evidence>
<keyword evidence="3" id="KW-0479">Metal-binding</keyword>
<comment type="caution">
    <text evidence="9">The sequence shown here is derived from an EMBL/GenBank/DDBJ whole genome shotgun (WGS) entry which is preliminary data.</text>
</comment>
<keyword evidence="7" id="KW-0175">Coiled coil</keyword>
<feature type="coiled-coil region" evidence="7">
    <location>
        <begin position="63"/>
        <end position="97"/>
    </location>
</feature>
<dbReference type="OrthoDB" id="1695362at2759"/>
<evidence type="ECO:0000256" key="4">
    <source>
        <dbReference type="ARBA" id="ARBA00022801"/>
    </source>
</evidence>
<dbReference type="SUPFAM" id="SSF55811">
    <property type="entry name" value="Nudix"/>
    <property type="match status" value="1"/>
</dbReference>
<dbReference type="PROSITE" id="PS51462">
    <property type="entry name" value="NUDIX"/>
    <property type="match status" value="1"/>
</dbReference>
<keyword evidence="6" id="KW-0464">Manganese</keyword>
<keyword evidence="5" id="KW-0460">Magnesium</keyword>
<feature type="domain" description="Nudix hydrolase" evidence="8">
    <location>
        <begin position="1"/>
        <end position="124"/>
    </location>
</feature>
<accession>A0A0V0QFM4</accession>
<evidence type="ECO:0000313" key="10">
    <source>
        <dbReference type="Proteomes" id="UP000054937"/>
    </source>
</evidence>
<sequence length="418" mass="49796">MWAFPGGKVDNLDKEQAEKKQKQYSLSSSLSETINKQCALRETFEETGLFVLKKNIFKIKGWEQLLVQTLKQYLEKVKEVRNQIKNLQVEIQQKEGIQLDDQTKKRKIPKIHHYTNEFYILEELFEQNFYSKIQDDDISDDNLFNLFRFITPSKERVPKRFDTRFFGIKINEQNAINWNQLINYVKNEKILSNSGIKKNILDFDTLRVSKGEVANFQWMTPSFALQEYFDEKIKMVFPQFIITNILSHFYDVQQIVDYRYTILAAAKKFQAQNFHIQHKKYSIEWNPLDFPLLVQFTLAIVVDPQQMQDITNTQKNCMSVVFPGDYNYPIQQLLQDEATSDTYFVDQVVNKYFSKENIQDWKNKKSKARIFYDNSQKLLNFSKKFESHVSLGFPSFLNFLSDYQDLQRNYKEKNQPKL</sequence>
<evidence type="ECO:0000256" key="5">
    <source>
        <dbReference type="ARBA" id="ARBA00022842"/>
    </source>
</evidence>
<dbReference type="AlphaFoldDB" id="A0A0V0QFM4"/>